<accession>A0ABP1PYE1</accession>
<evidence type="ECO:0000256" key="2">
    <source>
        <dbReference type="ARBA" id="ARBA00022723"/>
    </source>
</evidence>
<keyword evidence="2" id="KW-0479">Metal-binding</keyword>
<evidence type="ECO:0000256" key="8">
    <source>
        <dbReference type="SAM" id="Coils"/>
    </source>
</evidence>
<comment type="subcellular location">
    <subcellularLocation>
        <location evidence="1">Nucleus</location>
    </subcellularLocation>
</comment>
<keyword evidence="12" id="KW-1185">Reference proteome</keyword>
<dbReference type="Proteomes" id="UP001642540">
    <property type="component" value="Unassembled WGS sequence"/>
</dbReference>
<feature type="domain" description="C2H2-type" evidence="10">
    <location>
        <begin position="260"/>
        <end position="288"/>
    </location>
</feature>
<feature type="domain" description="C2H2-type" evidence="10">
    <location>
        <begin position="289"/>
        <end position="317"/>
    </location>
</feature>
<sequence>MGTLEVKEKVKSTTKKGIAEDKDALAPDSIALTEAQKIAAEMKLERKRAAIKKLKETLKTLVRDKDEKLPKGRRRKRPRKEQYSCEECSFQCSSTPKMEQHLREHETPEKTLKCPDCNKEFSQKQYWDFHIYVYCGATTWKCDICYEALHGGKLREHYENFHDGKVYTCEFCDYCFGTYQAYLNHASKNHPHTEISFHCTFCPPENSLKVYTRIDLLRHLHEAHNQTDNAFVCDYPNCSKVYYNVSSMSFHRQTHDPILPSCNICGKTYALKIDVEAHIKYVHKKEGPYKCDMCAEVFISTTTLVSHKRHKHGLDKLKCELCPDKEYRSSRGLTIHMMATHGIGIKNKFACETCGKEFLSQANLERHKPVHLETKNFTCEICGFATKSLDWLKKHKLNRHDVVKRHACPHCPKKFHLPAHLKEHIRTHTKEKPFQCEACGQAFSQRGSLLLHKKKKHLYQVGRTNTADFCKNSKQFAPTEAAGGGASASYSHSDVKSSTTPMLSESEDVKFNVSPTF</sequence>
<feature type="domain" description="C2H2-type" evidence="10">
    <location>
        <begin position="83"/>
        <end position="110"/>
    </location>
</feature>
<feature type="coiled-coil region" evidence="8">
    <location>
        <begin position="37"/>
        <end position="64"/>
    </location>
</feature>
<dbReference type="SUPFAM" id="SSF57667">
    <property type="entry name" value="beta-beta-alpha zinc fingers"/>
    <property type="match status" value="5"/>
</dbReference>
<proteinExistence type="predicted"/>
<evidence type="ECO:0000256" key="4">
    <source>
        <dbReference type="ARBA" id="ARBA00022771"/>
    </source>
</evidence>
<evidence type="ECO:0000256" key="5">
    <source>
        <dbReference type="ARBA" id="ARBA00022833"/>
    </source>
</evidence>
<reference evidence="11 12" key="1">
    <citation type="submission" date="2024-08" db="EMBL/GenBank/DDBJ databases">
        <authorList>
            <person name="Cucini C."/>
            <person name="Frati F."/>
        </authorList>
    </citation>
    <scope>NUCLEOTIDE SEQUENCE [LARGE SCALE GENOMIC DNA]</scope>
</reference>
<feature type="domain" description="C2H2-type" evidence="10">
    <location>
        <begin position="231"/>
        <end position="260"/>
    </location>
</feature>
<evidence type="ECO:0000259" key="10">
    <source>
        <dbReference type="PROSITE" id="PS50157"/>
    </source>
</evidence>
<feature type="domain" description="C2H2-type" evidence="10">
    <location>
        <begin position="349"/>
        <end position="376"/>
    </location>
</feature>
<name>A0ABP1PYE1_9HEXA</name>
<dbReference type="Gene3D" id="3.30.160.60">
    <property type="entry name" value="Classic Zinc Finger"/>
    <property type="match status" value="6"/>
</dbReference>
<protein>
    <recommendedName>
        <fullName evidence="10">C2H2-type domain-containing protein</fullName>
    </recommendedName>
</protein>
<dbReference type="PANTHER" id="PTHR24406">
    <property type="entry name" value="TRANSCRIPTIONAL REPRESSOR CTCFL-RELATED"/>
    <property type="match status" value="1"/>
</dbReference>
<feature type="domain" description="C2H2-type" evidence="10">
    <location>
        <begin position="406"/>
        <end position="433"/>
    </location>
</feature>
<gene>
    <name evidence="11" type="ORF">ODALV1_LOCUS4570</name>
</gene>
<dbReference type="Pfam" id="PF00096">
    <property type="entry name" value="zf-C2H2"/>
    <property type="match status" value="2"/>
</dbReference>
<evidence type="ECO:0000256" key="7">
    <source>
        <dbReference type="PROSITE-ProRule" id="PRU00042"/>
    </source>
</evidence>
<keyword evidence="3" id="KW-0677">Repeat</keyword>
<dbReference type="InterPro" id="IPR036236">
    <property type="entry name" value="Znf_C2H2_sf"/>
</dbReference>
<keyword evidence="4 7" id="KW-0863">Zinc-finger</keyword>
<evidence type="ECO:0000313" key="11">
    <source>
        <dbReference type="EMBL" id="CAL8080195.1"/>
    </source>
</evidence>
<comment type="caution">
    <text evidence="11">The sequence shown here is derived from an EMBL/GenBank/DDBJ whole genome shotgun (WGS) entry which is preliminary data.</text>
</comment>
<organism evidence="11 12">
    <name type="scientific">Orchesella dallaii</name>
    <dbReference type="NCBI Taxonomy" id="48710"/>
    <lineage>
        <taxon>Eukaryota</taxon>
        <taxon>Metazoa</taxon>
        <taxon>Ecdysozoa</taxon>
        <taxon>Arthropoda</taxon>
        <taxon>Hexapoda</taxon>
        <taxon>Collembola</taxon>
        <taxon>Entomobryomorpha</taxon>
        <taxon>Entomobryoidea</taxon>
        <taxon>Orchesellidae</taxon>
        <taxon>Orchesellinae</taxon>
        <taxon>Orchesella</taxon>
    </lineage>
</organism>
<keyword evidence="6" id="KW-0539">Nucleus</keyword>
<evidence type="ECO:0000256" key="1">
    <source>
        <dbReference type="ARBA" id="ARBA00004123"/>
    </source>
</evidence>
<feature type="region of interest" description="Disordered" evidence="9">
    <location>
        <begin position="481"/>
        <end position="506"/>
    </location>
</feature>
<keyword evidence="5" id="KW-0862">Zinc</keyword>
<dbReference type="InterPro" id="IPR013087">
    <property type="entry name" value="Znf_C2H2_type"/>
</dbReference>
<evidence type="ECO:0000256" key="3">
    <source>
        <dbReference type="ARBA" id="ARBA00022737"/>
    </source>
</evidence>
<dbReference type="PROSITE" id="PS00028">
    <property type="entry name" value="ZINC_FINGER_C2H2_1"/>
    <property type="match status" value="8"/>
</dbReference>
<evidence type="ECO:0000313" key="12">
    <source>
        <dbReference type="Proteomes" id="UP001642540"/>
    </source>
</evidence>
<dbReference type="EMBL" id="CAXLJM020000014">
    <property type="protein sequence ID" value="CAL8080195.1"/>
    <property type="molecule type" value="Genomic_DNA"/>
</dbReference>
<evidence type="ECO:0000256" key="6">
    <source>
        <dbReference type="ARBA" id="ARBA00023242"/>
    </source>
</evidence>
<evidence type="ECO:0000256" key="9">
    <source>
        <dbReference type="SAM" id="MobiDB-lite"/>
    </source>
</evidence>
<dbReference type="InterPro" id="IPR050888">
    <property type="entry name" value="ZnF_C2H2-type_TF"/>
</dbReference>
<feature type="domain" description="C2H2-type" evidence="10">
    <location>
        <begin position="434"/>
        <end position="457"/>
    </location>
</feature>
<dbReference type="SMART" id="SM00355">
    <property type="entry name" value="ZnF_C2H2"/>
    <property type="match status" value="13"/>
</dbReference>
<dbReference type="PROSITE" id="PS50157">
    <property type="entry name" value="ZINC_FINGER_C2H2_2"/>
    <property type="match status" value="7"/>
</dbReference>
<keyword evidence="8" id="KW-0175">Coiled coil</keyword>